<name>A0A059BP26_EUCGR</name>
<sequence length="81" mass="9740">MSILMLIKFSRGPAKQVMMRRLQKYYLHLPHYRFCSSLPWKRWALLPDGKATYPVILTQLEREDGNSIYLFVLFFVSMHLF</sequence>
<dbReference type="InParanoid" id="A0A059BP26"/>
<evidence type="ECO:0000313" key="1">
    <source>
        <dbReference type="EMBL" id="KCW67450.1"/>
    </source>
</evidence>
<proteinExistence type="predicted"/>
<gene>
    <name evidence="1" type="ORF">EUGRSUZ_F01199</name>
</gene>
<reference evidence="1" key="1">
    <citation type="submission" date="2013-07" db="EMBL/GenBank/DDBJ databases">
        <title>The genome of Eucalyptus grandis.</title>
        <authorList>
            <person name="Schmutz J."/>
            <person name="Hayes R."/>
            <person name="Myburg A."/>
            <person name="Tuskan G."/>
            <person name="Grattapaglia D."/>
            <person name="Rokhsar D.S."/>
        </authorList>
    </citation>
    <scope>NUCLEOTIDE SEQUENCE</scope>
    <source>
        <tissue evidence="1">Leaf extractions</tissue>
    </source>
</reference>
<organism evidence="1">
    <name type="scientific">Eucalyptus grandis</name>
    <name type="common">Flooded gum</name>
    <dbReference type="NCBI Taxonomy" id="71139"/>
    <lineage>
        <taxon>Eukaryota</taxon>
        <taxon>Viridiplantae</taxon>
        <taxon>Streptophyta</taxon>
        <taxon>Embryophyta</taxon>
        <taxon>Tracheophyta</taxon>
        <taxon>Spermatophyta</taxon>
        <taxon>Magnoliopsida</taxon>
        <taxon>eudicotyledons</taxon>
        <taxon>Gunneridae</taxon>
        <taxon>Pentapetalae</taxon>
        <taxon>rosids</taxon>
        <taxon>malvids</taxon>
        <taxon>Myrtales</taxon>
        <taxon>Myrtaceae</taxon>
        <taxon>Myrtoideae</taxon>
        <taxon>Eucalypteae</taxon>
        <taxon>Eucalyptus</taxon>
    </lineage>
</organism>
<dbReference type="Gramene" id="KCW67450">
    <property type="protein sequence ID" value="KCW67450"/>
    <property type="gene ID" value="EUGRSUZ_F01199"/>
</dbReference>
<dbReference type="EMBL" id="KK198758">
    <property type="protein sequence ID" value="KCW67450.1"/>
    <property type="molecule type" value="Genomic_DNA"/>
</dbReference>
<protein>
    <submittedName>
        <fullName evidence="1">Uncharacterized protein</fullName>
    </submittedName>
</protein>
<accession>A0A059BP26</accession>
<dbReference type="AlphaFoldDB" id="A0A059BP26"/>